<feature type="transmembrane region" description="Helical" evidence="1">
    <location>
        <begin position="12"/>
        <end position="35"/>
    </location>
</feature>
<proteinExistence type="predicted"/>
<protein>
    <submittedName>
        <fullName evidence="2">Uncharacterized protein</fullName>
    </submittedName>
</protein>
<feature type="transmembrane region" description="Helical" evidence="1">
    <location>
        <begin position="159"/>
        <end position="181"/>
    </location>
</feature>
<gene>
    <name evidence="2" type="ORF">SAMN04488071_0637</name>
</gene>
<keyword evidence="1" id="KW-1133">Transmembrane helix</keyword>
<keyword evidence="1" id="KW-0812">Transmembrane</keyword>
<evidence type="ECO:0000256" key="1">
    <source>
        <dbReference type="SAM" id="Phobius"/>
    </source>
</evidence>
<reference evidence="2 3" key="1">
    <citation type="submission" date="2016-10" db="EMBL/GenBank/DDBJ databases">
        <authorList>
            <person name="de Groot N.N."/>
        </authorList>
    </citation>
    <scope>NUCLEOTIDE SEQUENCE [LARGE SCALE GENOMIC DNA]</scope>
    <source>
        <strain evidence="2 3">CGMCC 1.9109</strain>
    </source>
</reference>
<keyword evidence="3" id="KW-1185">Reference proteome</keyword>
<dbReference type="EMBL" id="FNAK01000001">
    <property type="protein sequence ID" value="SDD42528.1"/>
    <property type="molecule type" value="Genomic_DNA"/>
</dbReference>
<sequence>MNESNTNSVLGGITAKAILFAALAAVILTLIQFFLEVQQAKGRTAAGVEGLIMSLEKPAARAVLILDAELAHDIAGGLLEHRFITEARIFEDHNVVLGEAKRSSGAKYSMLQSIVGLFVGLDTEVSRELVLPESMSEATGEIRVSFNERQAVTSELGGICVRLFLTFLIAVIAILAVHAHLSRRNN</sequence>
<accession>A0A1G6UME5</accession>
<name>A0A1G6UME5_9PROT</name>
<evidence type="ECO:0000313" key="2">
    <source>
        <dbReference type="EMBL" id="SDD42528.1"/>
    </source>
</evidence>
<dbReference type="OrthoDB" id="9936767at2"/>
<dbReference type="RefSeq" id="WP_068307963.1">
    <property type="nucleotide sequence ID" value="NZ_DAIOMO010000003.1"/>
</dbReference>
<dbReference type="Proteomes" id="UP000183685">
    <property type="component" value="Unassembled WGS sequence"/>
</dbReference>
<organism evidence="2 3">
    <name type="scientific">Kordiimonas lacus</name>
    <dbReference type="NCBI Taxonomy" id="637679"/>
    <lineage>
        <taxon>Bacteria</taxon>
        <taxon>Pseudomonadati</taxon>
        <taxon>Pseudomonadota</taxon>
        <taxon>Alphaproteobacteria</taxon>
        <taxon>Kordiimonadales</taxon>
        <taxon>Kordiimonadaceae</taxon>
        <taxon>Kordiimonas</taxon>
    </lineage>
</organism>
<keyword evidence="1" id="KW-0472">Membrane</keyword>
<dbReference type="STRING" id="637679.GCA_001550055_00253"/>
<evidence type="ECO:0000313" key="3">
    <source>
        <dbReference type="Proteomes" id="UP000183685"/>
    </source>
</evidence>
<dbReference type="AlphaFoldDB" id="A0A1G6UME5"/>